<evidence type="ECO:0000313" key="2">
    <source>
        <dbReference type="Proteomes" id="UP000537592"/>
    </source>
</evidence>
<name>A0A7W5Z507_9HYPH</name>
<gene>
    <name evidence="1" type="ORF">FHS81_002404</name>
</gene>
<accession>A0A7W5Z507</accession>
<dbReference type="Proteomes" id="UP000537592">
    <property type="component" value="Unassembled WGS sequence"/>
</dbReference>
<sequence length="133" mass="15961">MRTSAREFAASHEDAVLQLSYLQAKKEKYLKNLRAIDKTLEKIKIIEREVEFFKNNDNNKKNIIFFKILTRDAKNILSEMKQHILHLKEKKYIFEGVEYESIWAMQYHIRQELQVTEDRIPLMEKKRQCLGSA</sequence>
<dbReference type="AlphaFoldDB" id="A0A7W5Z507"/>
<evidence type="ECO:0000313" key="1">
    <source>
        <dbReference type="EMBL" id="MBB3810308.1"/>
    </source>
</evidence>
<protein>
    <submittedName>
        <fullName evidence="1">dTDP-4-amino-4,6-dideoxygalactose transaminase</fullName>
    </submittedName>
</protein>
<keyword evidence="2" id="KW-1185">Reference proteome</keyword>
<dbReference type="RefSeq" id="WP_183753224.1">
    <property type="nucleotide sequence ID" value="NZ_JACICC010000005.1"/>
</dbReference>
<reference evidence="1 2" key="1">
    <citation type="submission" date="2020-08" db="EMBL/GenBank/DDBJ databases">
        <title>Genomic Encyclopedia of Type Strains, Phase IV (KMG-IV): sequencing the most valuable type-strain genomes for metagenomic binning, comparative biology and taxonomic classification.</title>
        <authorList>
            <person name="Goeker M."/>
        </authorList>
    </citation>
    <scope>NUCLEOTIDE SEQUENCE [LARGE SCALE GENOMIC DNA]</scope>
    <source>
        <strain evidence="1 2">DSM 28760</strain>
    </source>
</reference>
<dbReference type="EMBL" id="JACICC010000005">
    <property type="protein sequence ID" value="MBB3810308.1"/>
    <property type="molecule type" value="Genomic_DNA"/>
</dbReference>
<comment type="caution">
    <text evidence="1">The sequence shown here is derived from an EMBL/GenBank/DDBJ whole genome shotgun (WGS) entry which is preliminary data.</text>
</comment>
<organism evidence="1 2">
    <name type="scientific">Pseudochelatococcus contaminans</name>
    <dbReference type="NCBI Taxonomy" id="1538103"/>
    <lineage>
        <taxon>Bacteria</taxon>
        <taxon>Pseudomonadati</taxon>
        <taxon>Pseudomonadota</taxon>
        <taxon>Alphaproteobacteria</taxon>
        <taxon>Hyphomicrobiales</taxon>
        <taxon>Chelatococcaceae</taxon>
        <taxon>Pseudochelatococcus</taxon>
    </lineage>
</organism>
<proteinExistence type="predicted"/>